<dbReference type="RefSeq" id="WP_144891088.1">
    <property type="nucleotide sequence ID" value="NZ_VLKO01000004.1"/>
</dbReference>
<proteinExistence type="predicted"/>
<evidence type="ECO:0000256" key="2">
    <source>
        <dbReference type="SAM" id="SignalP"/>
    </source>
</evidence>
<evidence type="ECO:0000313" key="5">
    <source>
        <dbReference type="Proteomes" id="UP000317519"/>
    </source>
</evidence>
<dbReference type="Gene3D" id="2.160.20.120">
    <property type="match status" value="1"/>
</dbReference>
<keyword evidence="5" id="KW-1185">Reference proteome</keyword>
<organism evidence="4 5">
    <name type="scientific">Flavobacterium tiangeerense</name>
    <dbReference type="NCBI Taxonomy" id="459471"/>
    <lineage>
        <taxon>Bacteria</taxon>
        <taxon>Pseudomonadati</taxon>
        <taxon>Bacteroidota</taxon>
        <taxon>Flavobacteriia</taxon>
        <taxon>Flavobacteriales</taxon>
        <taxon>Flavobacteriaceae</taxon>
        <taxon>Flavobacterium</taxon>
    </lineage>
</organism>
<dbReference type="PANTHER" id="PTHR39200:SF1">
    <property type="entry name" value="AUTO-TRANSPORTER ADHESIN HEAD GIN DOMAIN-CONTAINING PROTEIN-RELATED"/>
    <property type="match status" value="1"/>
</dbReference>
<evidence type="ECO:0000256" key="1">
    <source>
        <dbReference type="SAM" id="MobiDB-lite"/>
    </source>
</evidence>
<evidence type="ECO:0000259" key="3">
    <source>
        <dbReference type="Pfam" id="PF10988"/>
    </source>
</evidence>
<feature type="signal peptide" evidence="2">
    <location>
        <begin position="1"/>
        <end position="21"/>
    </location>
</feature>
<keyword evidence="2" id="KW-0732">Signal</keyword>
<dbReference type="EMBL" id="VLKO01000004">
    <property type="protein sequence ID" value="TWI00656.1"/>
    <property type="molecule type" value="Genomic_DNA"/>
</dbReference>
<dbReference type="Proteomes" id="UP000317519">
    <property type="component" value="Unassembled WGS sequence"/>
</dbReference>
<accession>A0ABY3FKY3</accession>
<feature type="domain" description="Putative auto-transporter adhesin head GIN" evidence="3">
    <location>
        <begin position="44"/>
        <end position="228"/>
    </location>
</feature>
<comment type="caution">
    <text evidence="4">The sequence shown here is derived from an EMBL/GenBank/DDBJ whole genome shotgun (WGS) entry which is preliminary data.</text>
</comment>
<reference evidence="4 5" key="1">
    <citation type="journal article" date="2015" name="Stand. Genomic Sci.">
        <title>Genomic Encyclopedia of Bacterial and Archaeal Type Strains, Phase III: the genomes of soil and plant-associated and newly described type strains.</title>
        <authorList>
            <person name="Whitman W.B."/>
            <person name="Woyke T."/>
            <person name="Klenk H.P."/>
            <person name="Zhou Y."/>
            <person name="Lilburn T.G."/>
            <person name="Beck B.J."/>
            <person name="De Vos P."/>
            <person name="Vandamme P."/>
            <person name="Eisen J.A."/>
            <person name="Garrity G."/>
            <person name="Hugenholtz P."/>
            <person name="Kyrpides N.C."/>
        </authorList>
    </citation>
    <scope>NUCLEOTIDE SEQUENCE [LARGE SCALE GENOMIC DNA]</scope>
    <source>
        <strain evidence="4 5">CGMCC 1.6847</strain>
    </source>
</reference>
<evidence type="ECO:0000313" key="4">
    <source>
        <dbReference type="EMBL" id="TWI00656.1"/>
    </source>
</evidence>
<dbReference type="InterPro" id="IPR021255">
    <property type="entry name" value="DUF2807"/>
</dbReference>
<dbReference type="PANTHER" id="PTHR39200">
    <property type="entry name" value="HYPOTHETICAL EXPORTED PROTEIN"/>
    <property type="match status" value="1"/>
</dbReference>
<gene>
    <name evidence="4" type="ORF">IQ05_01315</name>
</gene>
<feature type="compositionally biased region" description="Basic and acidic residues" evidence="1">
    <location>
        <begin position="224"/>
        <end position="234"/>
    </location>
</feature>
<sequence length="244" mass="25584">MKKSLLLLAGCALLSTNLTFAQWSSKNKIQGNGNIVSEKRTTTDYDAIAVSGFFDVELVSGKEGDITVKGEGNLIPFIKIEVINNILKISSEKNKYLSTSKGKQILISVPFEEINKLSLTGSGDINTKKTINSNSFLVQLTGSGDINLEVASNSVAIDVTGSGDVTISGTTDELNTALNGSGDIDTSKLKAKNVHAAVSGSGDTTVFCSDNLHARVSGSGDIQYKGDPKKKDTKVSGSGSISKS</sequence>
<feature type="compositionally biased region" description="Polar residues" evidence="1">
    <location>
        <begin position="235"/>
        <end position="244"/>
    </location>
</feature>
<name>A0ABY3FKY3_9FLAO</name>
<protein>
    <submittedName>
        <fullName evidence="4">Autotransporter adhesin-like protein</fullName>
    </submittedName>
</protein>
<dbReference type="Pfam" id="PF10988">
    <property type="entry name" value="DUF2807"/>
    <property type="match status" value="1"/>
</dbReference>
<feature type="region of interest" description="Disordered" evidence="1">
    <location>
        <begin position="218"/>
        <end position="244"/>
    </location>
</feature>
<feature type="chain" id="PRO_5046879099" evidence="2">
    <location>
        <begin position="22"/>
        <end position="244"/>
    </location>
</feature>